<dbReference type="Gene3D" id="1.20.1280.50">
    <property type="match status" value="1"/>
</dbReference>
<dbReference type="SUPFAM" id="SSF81383">
    <property type="entry name" value="F-box domain"/>
    <property type="match status" value="1"/>
</dbReference>
<keyword evidence="3" id="KW-1185">Reference proteome</keyword>
<dbReference type="InterPro" id="IPR036322">
    <property type="entry name" value="WD40_repeat_dom_sf"/>
</dbReference>
<accession>A0ABD0Y0X9</accession>
<evidence type="ECO:0000313" key="2">
    <source>
        <dbReference type="EMBL" id="KAL1117111.1"/>
    </source>
</evidence>
<dbReference type="InterPro" id="IPR036047">
    <property type="entry name" value="F-box-like_dom_sf"/>
</dbReference>
<dbReference type="InterPro" id="IPR001810">
    <property type="entry name" value="F-box_dom"/>
</dbReference>
<dbReference type="PROSITE" id="PS50181">
    <property type="entry name" value="FBOX"/>
    <property type="match status" value="1"/>
</dbReference>
<sequence length="494" mass="56399">MATSKDPMDILPVEVGEKVLSYLDPEQLALCSIVSRKWRILSSSNTLWKKFTPEKETLVLDSSEWDDANQATVARSGQKASKYGLRRTPHAAHQTEGSWWSYYKRGYARRARTLKKWRQGDYRAVEVNPSSDYATVGNGAILVELRGSTMRMYDTNWCQEVAQPVQEVEVWPERLPPGPEDGKEDCRLASSTEEFVAVIGADKYLMLYSYRPERGLEPEDCLYLDYRTEGFLEDVRPMSLEVDGPPRKRFRLVHWGSVSCCRDGLLLLGHADYEAYVWSRKERRCLCALAQWPTGYVSITSDGRSVFVGCDDGIYVYWVSGKARAKLDYGFRCCGSDLRVSFNAEALMCWEGESFWHCAWDAELRRLGAPFRRGGGALLHPSLAAVAHLAEDACGWFIVLTDLRTRQLLWRSPPSQPLPLPPVSFSHNFLTLEDRLLAYFFRREDGFSWILLDLETGRLLANNQVPPRDSPRDRFLICSHKIIVTDSGRCLLFN</sequence>
<protein>
    <recommendedName>
        <fullName evidence="1">F-box domain-containing protein</fullName>
    </recommendedName>
</protein>
<reference evidence="2 3" key="1">
    <citation type="submission" date="2024-07" db="EMBL/GenBank/DDBJ databases">
        <title>Chromosome-level genome assembly of the water stick insect Ranatra chinensis (Heteroptera: Nepidae).</title>
        <authorList>
            <person name="Liu X."/>
        </authorList>
    </citation>
    <scope>NUCLEOTIDE SEQUENCE [LARGE SCALE GENOMIC DNA]</scope>
    <source>
        <strain evidence="2">Cailab_2021Rc</strain>
        <tissue evidence="2">Muscle</tissue>
    </source>
</reference>
<dbReference type="SMART" id="SM00256">
    <property type="entry name" value="FBOX"/>
    <property type="match status" value="1"/>
</dbReference>
<gene>
    <name evidence="2" type="ORF">AAG570_004439</name>
</gene>
<organism evidence="2 3">
    <name type="scientific">Ranatra chinensis</name>
    <dbReference type="NCBI Taxonomy" id="642074"/>
    <lineage>
        <taxon>Eukaryota</taxon>
        <taxon>Metazoa</taxon>
        <taxon>Ecdysozoa</taxon>
        <taxon>Arthropoda</taxon>
        <taxon>Hexapoda</taxon>
        <taxon>Insecta</taxon>
        <taxon>Pterygota</taxon>
        <taxon>Neoptera</taxon>
        <taxon>Paraneoptera</taxon>
        <taxon>Hemiptera</taxon>
        <taxon>Heteroptera</taxon>
        <taxon>Panheteroptera</taxon>
        <taxon>Nepomorpha</taxon>
        <taxon>Nepidae</taxon>
        <taxon>Ranatrinae</taxon>
        <taxon>Ranatra</taxon>
    </lineage>
</organism>
<feature type="domain" description="F-box" evidence="1">
    <location>
        <begin position="5"/>
        <end position="51"/>
    </location>
</feature>
<dbReference type="Pfam" id="PF12937">
    <property type="entry name" value="F-box-like"/>
    <property type="match status" value="1"/>
</dbReference>
<evidence type="ECO:0000313" key="3">
    <source>
        <dbReference type="Proteomes" id="UP001558652"/>
    </source>
</evidence>
<dbReference type="Proteomes" id="UP001558652">
    <property type="component" value="Unassembled WGS sequence"/>
</dbReference>
<dbReference type="EMBL" id="JBFDAA010000016">
    <property type="protein sequence ID" value="KAL1117111.1"/>
    <property type="molecule type" value="Genomic_DNA"/>
</dbReference>
<proteinExistence type="predicted"/>
<name>A0ABD0Y0X9_9HEMI</name>
<dbReference type="AlphaFoldDB" id="A0ABD0Y0X9"/>
<comment type="caution">
    <text evidence="2">The sequence shown here is derived from an EMBL/GenBank/DDBJ whole genome shotgun (WGS) entry which is preliminary data.</text>
</comment>
<dbReference type="SUPFAM" id="SSF50978">
    <property type="entry name" value="WD40 repeat-like"/>
    <property type="match status" value="1"/>
</dbReference>
<evidence type="ECO:0000259" key="1">
    <source>
        <dbReference type="PROSITE" id="PS50181"/>
    </source>
</evidence>